<sequence length="165" mass="18863">MSDDEQAPPDAEIGWQELQTENGDFYRVKADEYDISDPVEADECAASGPPFSNVQANWTVGSEGALSNDVQNQTATTWYKLEQAPWYRIYTWRLTINVQDTYDYSFTDKSGDSYRLNVLTLSETHYVDYNSSDPTIVSISGNWLGWEIVGQIALSPRREWGNRWL</sequence>
<name>A0A135SZM8_9PEZI</name>
<proteinExistence type="predicted"/>
<reference evidence="1 2" key="1">
    <citation type="submission" date="2014-02" db="EMBL/GenBank/DDBJ databases">
        <title>The genome sequence of Colletotrichum salicis CBS 607.94.</title>
        <authorList>
            <person name="Baroncelli R."/>
            <person name="Thon M.R."/>
        </authorList>
    </citation>
    <scope>NUCLEOTIDE SEQUENCE [LARGE SCALE GENOMIC DNA]</scope>
    <source>
        <strain evidence="1 2">CBS 607.94</strain>
    </source>
</reference>
<dbReference type="Proteomes" id="UP000070121">
    <property type="component" value="Unassembled WGS sequence"/>
</dbReference>
<accession>A0A135SZM8</accession>
<dbReference type="OrthoDB" id="3200925at2759"/>
<dbReference type="EMBL" id="JFFI01002167">
    <property type="protein sequence ID" value="KXH41334.1"/>
    <property type="molecule type" value="Genomic_DNA"/>
</dbReference>
<comment type="caution">
    <text evidence="1">The sequence shown here is derived from an EMBL/GenBank/DDBJ whole genome shotgun (WGS) entry which is preliminary data.</text>
</comment>
<gene>
    <name evidence="1" type="ORF">CSAL01_02814</name>
</gene>
<dbReference type="AlphaFoldDB" id="A0A135SZM8"/>
<evidence type="ECO:0000313" key="2">
    <source>
        <dbReference type="Proteomes" id="UP000070121"/>
    </source>
</evidence>
<evidence type="ECO:0000313" key="1">
    <source>
        <dbReference type="EMBL" id="KXH41334.1"/>
    </source>
</evidence>
<keyword evidence="2" id="KW-1185">Reference proteome</keyword>
<organism evidence="1 2">
    <name type="scientific">Colletotrichum salicis</name>
    <dbReference type="NCBI Taxonomy" id="1209931"/>
    <lineage>
        <taxon>Eukaryota</taxon>
        <taxon>Fungi</taxon>
        <taxon>Dikarya</taxon>
        <taxon>Ascomycota</taxon>
        <taxon>Pezizomycotina</taxon>
        <taxon>Sordariomycetes</taxon>
        <taxon>Hypocreomycetidae</taxon>
        <taxon>Glomerellales</taxon>
        <taxon>Glomerellaceae</taxon>
        <taxon>Colletotrichum</taxon>
        <taxon>Colletotrichum acutatum species complex</taxon>
    </lineage>
</organism>
<protein>
    <submittedName>
        <fullName evidence="1">Uncharacterized protein</fullName>
    </submittedName>
</protein>